<dbReference type="GO" id="GO:0035925">
    <property type="term" value="F:mRNA 3'-UTR AU-rich region binding"/>
    <property type="evidence" value="ECO:0007669"/>
    <property type="project" value="TreeGrafter"/>
</dbReference>
<evidence type="ECO:0000256" key="1">
    <source>
        <dbReference type="ARBA" id="ARBA00004496"/>
    </source>
</evidence>
<dbReference type="SUPFAM" id="SSF54211">
    <property type="entry name" value="Ribosomal protein S5 domain 2-like"/>
    <property type="match status" value="1"/>
</dbReference>
<dbReference type="Gene3D" id="3.30.230.70">
    <property type="entry name" value="GHMP Kinase, N-terminal domain"/>
    <property type="match status" value="1"/>
</dbReference>
<dbReference type="InterPro" id="IPR036345">
    <property type="entry name" value="ExoRNase_PH_dom2_sf"/>
</dbReference>
<dbReference type="GO" id="GO:0000177">
    <property type="term" value="C:cytoplasmic exosome (RNase complex)"/>
    <property type="evidence" value="ECO:0007669"/>
    <property type="project" value="TreeGrafter"/>
</dbReference>
<dbReference type="SUPFAM" id="SSF55666">
    <property type="entry name" value="Ribonuclease PH domain 2-like"/>
    <property type="match status" value="1"/>
</dbReference>
<dbReference type="InterPro" id="IPR015847">
    <property type="entry name" value="ExoRNase_PH_dom2"/>
</dbReference>
<evidence type="ECO:0000313" key="6">
    <source>
        <dbReference type="EMBL" id="AIF23715.1"/>
    </source>
</evidence>
<gene>
    <name evidence="6" type="primary">EXOSC7</name>
    <name evidence="6" type="synonym">RRP42</name>
</gene>
<dbReference type="InterPro" id="IPR020869">
    <property type="entry name" value="Rrp42_archaea"/>
</dbReference>
<dbReference type="InterPro" id="IPR020568">
    <property type="entry name" value="Ribosomal_Su5_D2-typ_SF"/>
</dbReference>
<dbReference type="PANTHER" id="PTHR11097">
    <property type="entry name" value="EXOSOME COMPLEX EXONUCLEASE RIBOSOMAL RNA PROCESSING PROTEIN"/>
    <property type="match status" value="1"/>
</dbReference>
<reference evidence="6" key="1">
    <citation type="journal article" date="2014" name="Genome Biol. Evol.">
        <title>Pangenome evidence for extensive interdomain horizontal transfer affecting lineage core and shell genes in uncultured planktonic thaumarchaeota and euryarchaeota.</title>
        <authorList>
            <person name="Deschamps P."/>
            <person name="Zivanovic Y."/>
            <person name="Moreira D."/>
            <person name="Rodriguez-Valera F."/>
            <person name="Lopez-Garcia P."/>
        </authorList>
    </citation>
    <scope>NUCLEOTIDE SEQUENCE</scope>
</reference>
<dbReference type="PANTHER" id="PTHR11097:SF8">
    <property type="entry name" value="EXOSOME COMPLEX COMPONENT RRP42"/>
    <property type="match status" value="1"/>
</dbReference>
<evidence type="ECO:0000256" key="3">
    <source>
        <dbReference type="ARBA" id="ARBA00022835"/>
    </source>
</evidence>
<dbReference type="CDD" id="cd11365">
    <property type="entry name" value="RNase_PH_archRRP42"/>
    <property type="match status" value="1"/>
</dbReference>
<dbReference type="GO" id="GO:0016075">
    <property type="term" value="P:rRNA catabolic process"/>
    <property type="evidence" value="ECO:0007669"/>
    <property type="project" value="TreeGrafter"/>
</dbReference>
<evidence type="ECO:0000259" key="4">
    <source>
        <dbReference type="Pfam" id="PF01138"/>
    </source>
</evidence>
<evidence type="ECO:0000256" key="2">
    <source>
        <dbReference type="ARBA" id="ARBA00022490"/>
    </source>
</evidence>
<dbReference type="AlphaFoldDB" id="A0A075I724"/>
<keyword evidence="3" id="KW-0271">Exosome</keyword>
<dbReference type="Pfam" id="PF01138">
    <property type="entry name" value="RNase_PH"/>
    <property type="match status" value="1"/>
</dbReference>
<organism evidence="6">
    <name type="scientific">uncultured marine group II/III euryarchaeote SAT1000_18_B12</name>
    <dbReference type="NCBI Taxonomy" id="1456563"/>
    <lineage>
        <taxon>Archaea</taxon>
        <taxon>Methanobacteriati</taxon>
        <taxon>Methanobacteriota</taxon>
        <taxon>environmental samples</taxon>
    </lineage>
</organism>
<dbReference type="InterPro" id="IPR050590">
    <property type="entry name" value="Exosome_comp_Rrp42_subfam"/>
</dbReference>
<feature type="domain" description="Exoribonuclease phosphorolytic" evidence="4">
    <location>
        <begin position="32"/>
        <end position="166"/>
    </location>
</feature>
<protein>
    <submittedName>
        <fullName evidence="6">3' exoribonuclease (RRP42, EXOSC7)</fullName>
    </submittedName>
</protein>
<dbReference type="Pfam" id="PF03725">
    <property type="entry name" value="RNase_PH_C"/>
    <property type="match status" value="1"/>
</dbReference>
<accession>A0A075I724</accession>
<comment type="subcellular location">
    <subcellularLocation>
        <location evidence="1">Cytoplasm</location>
    </subcellularLocation>
</comment>
<proteinExistence type="predicted"/>
<name>A0A075I724_9EURY</name>
<dbReference type="EMBL" id="KF901238">
    <property type="protein sequence ID" value="AIF23715.1"/>
    <property type="molecule type" value="Genomic_DNA"/>
</dbReference>
<dbReference type="InterPro" id="IPR001247">
    <property type="entry name" value="ExoRNase_PH_dom1"/>
</dbReference>
<evidence type="ECO:0000259" key="5">
    <source>
        <dbReference type="Pfam" id="PF03725"/>
    </source>
</evidence>
<dbReference type="InterPro" id="IPR027408">
    <property type="entry name" value="PNPase/RNase_PH_dom_sf"/>
</dbReference>
<sequence length="264" mass="29194">MGIPLVPQLLRAHLAELAENDERHDGRARWEPRDTELEIGILRNAEGSAKVRMGDTIVYAGVKFQIMTPYPDRPNQGGLMCSAEIRPVAGRNWEPGPPSPESIELGRVVDRGIRESGCIDVDNLCIIPGEKAWQVILDLFAISDDGNLFDAFALAGIAALKSAMLPEERFEMSDSDRPLPVSKTPIMCSYHKVGGRFVYDADGKEELGGDERIHITLGDDDHVHSLQKGLKGIFTESEFSEIMEHAQSRCKELREMVLNAEEAG</sequence>
<keyword evidence="2" id="KW-0963">Cytoplasm</keyword>
<feature type="domain" description="Exoribonuclease phosphorolytic" evidence="5">
    <location>
        <begin position="185"/>
        <end position="248"/>
    </location>
</feature>